<keyword evidence="5" id="KW-1185">Reference proteome</keyword>
<dbReference type="SUPFAM" id="SSF63712">
    <property type="entry name" value="Nicotinic receptor ligand binding domain-like"/>
    <property type="match status" value="1"/>
</dbReference>
<accession>A0A914CQ22</accession>
<dbReference type="GO" id="GO:0016020">
    <property type="term" value="C:membrane"/>
    <property type="evidence" value="ECO:0007669"/>
    <property type="project" value="UniProtKB-SubCell"/>
</dbReference>
<dbReference type="InterPro" id="IPR036734">
    <property type="entry name" value="Neur_chan_lig-bd_sf"/>
</dbReference>
<dbReference type="PROSITE" id="PS00236">
    <property type="entry name" value="NEUROTR_ION_CHANNEL"/>
    <property type="match status" value="1"/>
</dbReference>
<evidence type="ECO:0000313" key="5">
    <source>
        <dbReference type="Proteomes" id="UP000887540"/>
    </source>
</evidence>
<evidence type="ECO:0000256" key="3">
    <source>
        <dbReference type="RuleBase" id="RU000687"/>
    </source>
</evidence>
<dbReference type="PANTHER" id="PTHR18945">
    <property type="entry name" value="NEUROTRANSMITTER GATED ION CHANNEL"/>
    <property type="match status" value="1"/>
</dbReference>
<reference evidence="6" key="1">
    <citation type="submission" date="2022-11" db="UniProtKB">
        <authorList>
            <consortium name="WormBaseParasite"/>
        </authorList>
    </citation>
    <scope>IDENTIFICATION</scope>
</reference>
<evidence type="ECO:0000256" key="1">
    <source>
        <dbReference type="ARBA" id="ARBA00004141"/>
    </source>
</evidence>
<keyword evidence="2" id="KW-0472">Membrane</keyword>
<comment type="similarity">
    <text evidence="3">Belongs to the ligand-gated ion channel (TC 1.A.9) family.</text>
</comment>
<evidence type="ECO:0000313" key="6">
    <source>
        <dbReference type="WBParaSite" id="ACRNAN_scaffold132.g9100.t1"/>
    </source>
</evidence>
<dbReference type="InterPro" id="IPR018000">
    <property type="entry name" value="Neurotransmitter_ion_chnl_CS"/>
</dbReference>
<dbReference type="Pfam" id="PF02931">
    <property type="entry name" value="Neur_chan_LBD"/>
    <property type="match status" value="1"/>
</dbReference>
<dbReference type="PRINTS" id="PR00252">
    <property type="entry name" value="NRIONCHANNEL"/>
</dbReference>
<dbReference type="GO" id="GO:0005230">
    <property type="term" value="F:extracellular ligand-gated monoatomic ion channel activity"/>
    <property type="evidence" value="ECO:0007669"/>
    <property type="project" value="InterPro"/>
</dbReference>
<keyword evidence="3" id="KW-0407">Ion channel</keyword>
<organism evidence="5 6">
    <name type="scientific">Acrobeloides nanus</name>
    <dbReference type="NCBI Taxonomy" id="290746"/>
    <lineage>
        <taxon>Eukaryota</taxon>
        <taxon>Metazoa</taxon>
        <taxon>Ecdysozoa</taxon>
        <taxon>Nematoda</taxon>
        <taxon>Chromadorea</taxon>
        <taxon>Rhabditida</taxon>
        <taxon>Tylenchina</taxon>
        <taxon>Cephalobomorpha</taxon>
        <taxon>Cephaloboidea</taxon>
        <taxon>Cephalobidae</taxon>
        <taxon>Acrobeloides</taxon>
    </lineage>
</organism>
<name>A0A914CQ22_9BILA</name>
<keyword evidence="3" id="KW-0406">Ion transport</keyword>
<dbReference type="GO" id="GO:0004888">
    <property type="term" value="F:transmembrane signaling receptor activity"/>
    <property type="evidence" value="ECO:0007669"/>
    <property type="project" value="InterPro"/>
</dbReference>
<comment type="subcellular location">
    <subcellularLocation>
        <location evidence="1">Membrane</location>
        <topology evidence="1">Multi-pass membrane protein</topology>
    </subcellularLocation>
</comment>
<dbReference type="WBParaSite" id="ACRNAN_scaffold132.g9100.t1">
    <property type="protein sequence ID" value="ACRNAN_scaffold132.g9100.t1"/>
    <property type="gene ID" value="ACRNAN_scaffold132.g9100"/>
</dbReference>
<dbReference type="CDD" id="cd18989">
    <property type="entry name" value="LGIC_ECD_cation"/>
    <property type="match status" value="1"/>
</dbReference>
<proteinExistence type="inferred from homology"/>
<sequence length="192" mass="22561">MQAKVTVAMLIEIKANEEIASFNIAHYHIWKDPRLVWDPLDYDNISNIYVPYSLVWRPKLYIYNGIDIKDLLHDDVQIVQIQNNGLVTSFTQQYVLSICKLNLKRFPFDSQFCAIGQTTAILPVEIIDVEVLPPPTGHDALFLGNEEFEMTNVYTRKRYFHEENKTRFAKVCLKVTQYLYSLSTYLYRYSYV</sequence>
<evidence type="ECO:0000256" key="2">
    <source>
        <dbReference type="ARBA" id="ARBA00023136"/>
    </source>
</evidence>
<dbReference type="AlphaFoldDB" id="A0A914CQ22"/>
<evidence type="ECO:0000259" key="4">
    <source>
        <dbReference type="Pfam" id="PF02931"/>
    </source>
</evidence>
<dbReference type="Gene3D" id="2.70.170.10">
    <property type="entry name" value="Neurotransmitter-gated ion-channel ligand-binding domain"/>
    <property type="match status" value="1"/>
</dbReference>
<dbReference type="Proteomes" id="UP000887540">
    <property type="component" value="Unplaced"/>
</dbReference>
<dbReference type="InterPro" id="IPR006201">
    <property type="entry name" value="Neur_channel"/>
</dbReference>
<feature type="domain" description="Neurotransmitter-gated ion-channel ligand-binding" evidence="4">
    <location>
        <begin position="3"/>
        <end position="160"/>
    </location>
</feature>
<dbReference type="InterPro" id="IPR006202">
    <property type="entry name" value="Neur_chan_lig-bd"/>
</dbReference>
<keyword evidence="3" id="KW-0813">Transport</keyword>
<protein>
    <submittedName>
        <fullName evidence="6">Neurotransmitter-gated ion-channel ligand-binding domain-containing protein</fullName>
    </submittedName>
</protein>